<name>A0AAV5JPH2_9ROSI</name>
<evidence type="ECO:0000313" key="3">
    <source>
        <dbReference type="Proteomes" id="UP001054252"/>
    </source>
</evidence>
<evidence type="ECO:0000256" key="1">
    <source>
        <dbReference type="SAM" id="MobiDB-lite"/>
    </source>
</evidence>
<feature type="compositionally biased region" description="Basic and acidic residues" evidence="1">
    <location>
        <begin position="124"/>
        <end position="137"/>
    </location>
</feature>
<sequence>MTCKKHPTDLSSSVGVCASCLTERLLSLIAAQEQVHLEDHRKSDPPQINFPRSVSPYVSRRKSDVSWPHHHYHHLLRFHSTPQVGPTYTTTTTTTDFAASTSFNKKKGRFSLISNLFRPRSEKLNLDPRVDPHRDSYEEPSSSQSSSWFSAIFSGRRKKQQSRMFYMDTEEPAAGEWRSCRVVDRGMSPVRRENTEDEDGDRSTYGSSQEASPGWRWRRTPVACRRGKAACGQGRNVSRLAFCMSPLVRASPNRHWNQKGGLPPEIAFTGEIRAPVKPCPAAAAPFCKNRSRKLADFGRVHHNR</sequence>
<protein>
    <submittedName>
        <fullName evidence="2">Uncharacterized protein</fullName>
    </submittedName>
</protein>
<keyword evidence="3" id="KW-1185">Reference proteome</keyword>
<comment type="caution">
    <text evidence="2">The sequence shown here is derived from an EMBL/GenBank/DDBJ whole genome shotgun (WGS) entry which is preliminary data.</text>
</comment>
<dbReference type="PANTHER" id="PTHR35486">
    <property type="entry name" value="EXPRESSED PROTEIN"/>
    <property type="match status" value="1"/>
</dbReference>
<dbReference type="AlphaFoldDB" id="A0AAV5JPH2"/>
<feature type="region of interest" description="Disordered" evidence="1">
    <location>
        <begin position="188"/>
        <end position="216"/>
    </location>
</feature>
<gene>
    <name evidence="2" type="ORF">SLEP1_g23795</name>
</gene>
<feature type="region of interest" description="Disordered" evidence="1">
    <location>
        <begin position="124"/>
        <end position="145"/>
    </location>
</feature>
<dbReference type="Proteomes" id="UP001054252">
    <property type="component" value="Unassembled WGS sequence"/>
</dbReference>
<accession>A0AAV5JPH2</accession>
<proteinExistence type="predicted"/>
<dbReference type="EMBL" id="BPVZ01000037">
    <property type="protein sequence ID" value="GKV12675.1"/>
    <property type="molecule type" value="Genomic_DNA"/>
</dbReference>
<dbReference type="PANTHER" id="PTHR35486:SF1">
    <property type="entry name" value="OS02G0689500 PROTEIN"/>
    <property type="match status" value="1"/>
</dbReference>
<reference evidence="2 3" key="1">
    <citation type="journal article" date="2021" name="Commun. Biol.">
        <title>The genome of Shorea leprosula (Dipterocarpaceae) highlights the ecological relevance of drought in aseasonal tropical rainforests.</title>
        <authorList>
            <person name="Ng K.K.S."/>
            <person name="Kobayashi M.J."/>
            <person name="Fawcett J.A."/>
            <person name="Hatakeyama M."/>
            <person name="Paape T."/>
            <person name="Ng C.H."/>
            <person name="Ang C.C."/>
            <person name="Tnah L.H."/>
            <person name="Lee C.T."/>
            <person name="Nishiyama T."/>
            <person name="Sese J."/>
            <person name="O'Brien M.J."/>
            <person name="Copetti D."/>
            <person name="Mohd Noor M.I."/>
            <person name="Ong R.C."/>
            <person name="Putra M."/>
            <person name="Sireger I.Z."/>
            <person name="Indrioko S."/>
            <person name="Kosugi Y."/>
            <person name="Izuno A."/>
            <person name="Isagi Y."/>
            <person name="Lee S.L."/>
            <person name="Shimizu K.K."/>
        </authorList>
    </citation>
    <scope>NUCLEOTIDE SEQUENCE [LARGE SCALE GENOMIC DNA]</scope>
    <source>
        <strain evidence="2">214</strain>
    </source>
</reference>
<evidence type="ECO:0000313" key="2">
    <source>
        <dbReference type="EMBL" id="GKV12675.1"/>
    </source>
</evidence>
<organism evidence="2 3">
    <name type="scientific">Rubroshorea leprosula</name>
    <dbReference type="NCBI Taxonomy" id="152421"/>
    <lineage>
        <taxon>Eukaryota</taxon>
        <taxon>Viridiplantae</taxon>
        <taxon>Streptophyta</taxon>
        <taxon>Embryophyta</taxon>
        <taxon>Tracheophyta</taxon>
        <taxon>Spermatophyta</taxon>
        <taxon>Magnoliopsida</taxon>
        <taxon>eudicotyledons</taxon>
        <taxon>Gunneridae</taxon>
        <taxon>Pentapetalae</taxon>
        <taxon>rosids</taxon>
        <taxon>malvids</taxon>
        <taxon>Malvales</taxon>
        <taxon>Dipterocarpaceae</taxon>
        <taxon>Rubroshorea</taxon>
    </lineage>
</organism>